<dbReference type="RefSeq" id="XP_003081230.2">
    <property type="nucleotide sequence ID" value="XM_003081182.2"/>
</dbReference>
<reference evidence="9" key="1">
    <citation type="journal article" date="2006" name="Proc. Natl. Acad. Sci. U.S.A.">
        <title>Genome analysis of the smallest free-living eukaryote Ostreococcus tauri unveils many unique features.</title>
        <authorList>
            <person name="Derelle E."/>
            <person name="Ferraz C."/>
            <person name="Rombauts S."/>
            <person name="Rouze P."/>
            <person name="Worden A.Z."/>
            <person name="Robbens S."/>
            <person name="Partensky F."/>
            <person name="Degroeve S."/>
            <person name="Echeynie S."/>
            <person name="Cooke R."/>
            <person name="Saeys Y."/>
            <person name="Wuyts J."/>
            <person name="Jabbari K."/>
            <person name="Bowler C."/>
            <person name="Panaud O."/>
            <person name="Piegu B."/>
            <person name="Ball S.G."/>
            <person name="Ral J.-P."/>
            <person name="Bouget F.-Y."/>
            <person name="Piganeau G."/>
            <person name="De Baets B."/>
            <person name="Picard A."/>
            <person name="Delseny M."/>
            <person name="Demaille J."/>
            <person name="Van de Peer Y."/>
            <person name="Moreau H."/>
        </authorList>
    </citation>
    <scope>NUCLEOTIDE SEQUENCE [LARGE SCALE GENOMIC DNA]</scope>
    <source>
        <strain evidence="9">OTTH 0595 / CCAP 157/2 / RCC745</strain>
    </source>
</reference>
<organism evidence="8 9">
    <name type="scientific">Ostreococcus tauri</name>
    <name type="common">Marine green alga</name>
    <dbReference type="NCBI Taxonomy" id="70448"/>
    <lineage>
        <taxon>Eukaryota</taxon>
        <taxon>Viridiplantae</taxon>
        <taxon>Chlorophyta</taxon>
        <taxon>Mamiellophyceae</taxon>
        <taxon>Mamiellales</taxon>
        <taxon>Bathycoccaceae</taxon>
        <taxon>Ostreococcus</taxon>
    </lineage>
</organism>
<feature type="region of interest" description="Disordered" evidence="7">
    <location>
        <begin position="1"/>
        <end position="50"/>
    </location>
</feature>
<sequence>MAIGDAVCQRAGTRDEGMDGTTRMREDASLATTTTTTTTTTATTSTTARAASTTASRARASWASTTTSVLGFEHDATRTARFFAVGATVHGPFFHYAFKELERRVGGGTCARTVVKKVAIGHTMLFPSYTVLFFVAMAYLEGWEAPATRAREQLEEKFVDTILAGTMFWPFANAVNFAYVPTKWRILALNVAGVAWNAYMSHVVNANSAPLDRGADGAIVVASAREKAR</sequence>
<evidence type="ECO:0000256" key="1">
    <source>
        <dbReference type="ARBA" id="ARBA00004141"/>
    </source>
</evidence>
<keyword evidence="3" id="KW-0812">Transmembrane</keyword>
<dbReference type="InterPro" id="IPR007248">
    <property type="entry name" value="Mpv17_PMP22"/>
</dbReference>
<dbReference type="InParanoid" id="A0A090M4A5"/>
<dbReference type="GO" id="GO:0016020">
    <property type="term" value="C:membrane"/>
    <property type="evidence" value="ECO:0007669"/>
    <property type="project" value="UniProtKB-SubCell"/>
</dbReference>
<keyword evidence="5" id="KW-0472">Membrane</keyword>
<dbReference type="EMBL" id="CAID01000009">
    <property type="protein sequence ID" value="CEF99070.1"/>
    <property type="molecule type" value="Genomic_DNA"/>
</dbReference>
<reference evidence="8 9" key="2">
    <citation type="journal article" date="2014" name="BMC Genomics">
        <title>An improved genome of the model marine alga Ostreococcus tauri unfolds by assessing Illumina de novo assemblies.</title>
        <authorList>
            <person name="Blanc-Mathieu R."/>
            <person name="Verhelst B."/>
            <person name="Derelle E."/>
            <person name="Rombauts S."/>
            <person name="Bouget F.Y."/>
            <person name="Carre I."/>
            <person name="Chateau A."/>
            <person name="Eyre-Walker A."/>
            <person name="Grimsley N."/>
            <person name="Moreau H."/>
            <person name="Piegu B."/>
            <person name="Rivals E."/>
            <person name="Schackwitz W."/>
            <person name="Van de Peer Y."/>
            <person name="Piganeau G."/>
        </authorList>
    </citation>
    <scope>NUCLEOTIDE SEQUENCE [LARGE SCALE GENOMIC DNA]</scope>
    <source>
        <strain evidence="9">OTTH 0595 / CCAP 157/2 / RCC745</strain>
    </source>
</reference>
<feature type="compositionally biased region" description="Basic and acidic residues" evidence="7">
    <location>
        <begin position="12"/>
        <end position="28"/>
    </location>
</feature>
<evidence type="ECO:0000313" key="9">
    <source>
        <dbReference type="Proteomes" id="UP000009170"/>
    </source>
</evidence>
<name>A0A090M4A5_OSTTA</name>
<dbReference type="STRING" id="70448.A0A090M4A5"/>
<evidence type="ECO:0000256" key="4">
    <source>
        <dbReference type="ARBA" id="ARBA00022989"/>
    </source>
</evidence>
<dbReference type="KEGG" id="ota:OT_ostta09g02365"/>
<dbReference type="Pfam" id="PF04117">
    <property type="entry name" value="Mpv17_PMP22"/>
    <property type="match status" value="1"/>
</dbReference>
<keyword evidence="9" id="KW-1185">Reference proteome</keyword>
<proteinExistence type="inferred from homology"/>
<dbReference type="AlphaFoldDB" id="A0A090M4A5"/>
<comment type="subcellular location">
    <subcellularLocation>
        <location evidence="1">Membrane</location>
        <topology evidence="1">Multi-pass membrane protein</topology>
    </subcellularLocation>
</comment>
<evidence type="ECO:0000256" key="7">
    <source>
        <dbReference type="SAM" id="MobiDB-lite"/>
    </source>
</evidence>
<dbReference type="PANTHER" id="PTHR11266:SF116">
    <property type="entry name" value="MPV17-LIKE PROTEIN"/>
    <property type="match status" value="1"/>
</dbReference>
<evidence type="ECO:0000256" key="6">
    <source>
        <dbReference type="RuleBase" id="RU363053"/>
    </source>
</evidence>
<keyword evidence="4" id="KW-1133">Transmembrane helix</keyword>
<dbReference type="Proteomes" id="UP000009170">
    <property type="component" value="Unassembled WGS sequence"/>
</dbReference>
<dbReference type="GO" id="GO:0005737">
    <property type="term" value="C:cytoplasm"/>
    <property type="evidence" value="ECO:0007669"/>
    <property type="project" value="TreeGrafter"/>
</dbReference>
<protein>
    <submittedName>
        <fullName evidence="8">Mpv17/PMP22</fullName>
    </submittedName>
</protein>
<evidence type="ECO:0000256" key="5">
    <source>
        <dbReference type="ARBA" id="ARBA00023136"/>
    </source>
</evidence>
<dbReference type="GeneID" id="9831655"/>
<evidence type="ECO:0000313" key="8">
    <source>
        <dbReference type="EMBL" id="CEF99070.1"/>
    </source>
</evidence>
<evidence type="ECO:0000256" key="2">
    <source>
        <dbReference type="ARBA" id="ARBA00006824"/>
    </source>
</evidence>
<dbReference type="PANTHER" id="PTHR11266">
    <property type="entry name" value="PEROXISOMAL MEMBRANE PROTEIN 2, PXMP2 MPV17"/>
    <property type="match status" value="1"/>
</dbReference>
<feature type="compositionally biased region" description="Low complexity" evidence="7">
    <location>
        <begin position="29"/>
        <end position="50"/>
    </location>
</feature>
<evidence type="ECO:0000256" key="3">
    <source>
        <dbReference type="ARBA" id="ARBA00022692"/>
    </source>
</evidence>
<comment type="similarity">
    <text evidence="2 6">Belongs to the peroxisomal membrane protein PXMP2/4 family.</text>
</comment>
<gene>
    <name evidence="8" type="ORF">OT_ostta09g02365</name>
</gene>
<comment type="caution">
    <text evidence="8">The sequence shown here is derived from an EMBL/GenBank/DDBJ whole genome shotgun (WGS) entry which is preliminary data.</text>
</comment>
<dbReference type="OrthoDB" id="10267969at2759"/>
<accession>A0A090M4A5</accession>